<comment type="caution">
    <text evidence="2">The sequence shown here is derived from an EMBL/GenBank/DDBJ whole genome shotgun (WGS) entry which is preliminary data.</text>
</comment>
<sequence length="308" mass="35097">MYTSEEISFRSEEQILVGTLYKPITTYPYRVVVILHAANLGERNDRYYDHLKDLFTSNGIGVFLYDRRGTGDSTGNFNTARFEDLAMDALSAIAILDERDDVGSIGLCGISQGGWIASLATSLTSQVSFLIMVSTPGVSPSEQMLYASSISMKEAGFPKEIVEEARSVKKMVDEYFREKVEREGVQAVLQQKVKEAWYPYAYLPPKGCLPRNKKNSKWYYELDYNPIKCFKTVNIPLLFIFADKDIYVPVDDSIGPLTQATFSNKDVLFLTIKNTDHFMYDTELKGEIISKEYVTNLINWVDRFRESE</sequence>
<dbReference type="InterPro" id="IPR029058">
    <property type="entry name" value="AB_hydrolase_fold"/>
</dbReference>
<dbReference type="InterPro" id="IPR022742">
    <property type="entry name" value="Hydrolase_4"/>
</dbReference>
<dbReference type="SUPFAM" id="SSF53474">
    <property type="entry name" value="alpha/beta-Hydrolases"/>
    <property type="match status" value="1"/>
</dbReference>
<dbReference type="Gene3D" id="3.40.50.1820">
    <property type="entry name" value="alpha/beta hydrolase"/>
    <property type="match status" value="1"/>
</dbReference>
<evidence type="ECO:0000313" key="3">
    <source>
        <dbReference type="Proteomes" id="UP000030832"/>
    </source>
</evidence>
<dbReference type="RefSeq" id="WP_034632307.1">
    <property type="nucleotide sequence ID" value="NZ_JRJU01000035.1"/>
</dbReference>
<feature type="domain" description="Serine aminopeptidase S33" evidence="1">
    <location>
        <begin position="30"/>
        <end position="167"/>
    </location>
</feature>
<evidence type="ECO:0000313" key="2">
    <source>
        <dbReference type="EMBL" id="KHF38571.1"/>
    </source>
</evidence>
<dbReference type="GO" id="GO:0052689">
    <property type="term" value="F:carboxylic ester hydrolase activity"/>
    <property type="evidence" value="ECO:0007669"/>
    <property type="project" value="TreeGrafter"/>
</dbReference>
<evidence type="ECO:0000259" key="1">
    <source>
        <dbReference type="Pfam" id="PF12146"/>
    </source>
</evidence>
<gene>
    <name evidence="2" type="ORF">LQ50_20245</name>
</gene>
<dbReference type="PANTHER" id="PTHR43265:SF1">
    <property type="entry name" value="ESTERASE ESTD"/>
    <property type="match status" value="1"/>
</dbReference>
<dbReference type="OrthoDB" id="9809549at2"/>
<name>A0A0B0IFX1_9BACI</name>
<dbReference type="AlphaFoldDB" id="A0A0B0IFX1"/>
<dbReference type="STRING" id="333138.LQ50_20245"/>
<dbReference type="eggNOG" id="COG1073">
    <property type="taxonomic scope" value="Bacteria"/>
</dbReference>
<protein>
    <recommendedName>
        <fullName evidence="1">Serine aminopeptidase S33 domain-containing protein</fullName>
    </recommendedName>
</protein>
<organism evidence="2 3">
    <name type="scientific">Halalkalibacter okhensis</name>
    <dbReference type="NCBI Taxonomy" id="333138"/>
    <lineage>
        <taxon>Bacteria</taxon>
        <taxon>Bacillati</taxon>
        <taxon>Bacillota</taxon>
        <taxon>Bacilli</taxon>
        <taxon>Bacillales</taxon>
        <taxon>Bacillaceae</taxon>
        <taxon>Halalkalibacter</taxon>
    </lineage>
</organism>
<dbReference type="Proteomes" id="UP000030832">
    <property type="component" value="Unassembled WGS sequence"/>
</dbReference>
<dbReference type="Pfam" id="PF12146">
    <property type="entry name" value="Hydrolase_4"/>
    <property type="match status" value="1"/>
</dbReference>
<dbReference type="PANTHER" id="PTHR43265">
    <property type="entry name" value="ESTERASE ESTD"/>
    <property type="match status" value="1"/>
</dbReference>
<reference evidence="2 3" key="1">
    <citation type="submission" date="2014-09" db="EMBL/GenBank/DDBJ databases">
        <title>Genome sequencing and annotation of Bacillus Okhensis strain Kh10-101T.</title>
        <authorList>
            <person name="Prakash J.S."/>
        </authorList>
    </citation>
    <scope>NUCLEOTIDE SEQUENCE [LARGE SCALE GENOMIC DNA]</scope>
    <source>
        <strain evidence="3">Kh10-101T</strain>
    </source>
</reference>
<dbReference type="EMBL" id="JRJU01000035">
    <property type="protein sequence ID" value="KHF38571.1"/>
    <property type="molecule type" value="Genomic_DNA"/>
</dbReference>
<accession>A0A0B0IFX1</accession>
<proteinExistence type="predicted"/>
<dbReference type="InterPro" id="IPR053145">
    <property type="entry name" value="AB_hydrolase_Est10"/>
</dbReference>
<keyword evidence="3" id="KW-1185">Reference proteome</keyword>